<dbReference type="STRING" id="953739.SVEN_3134"/>
<evidence type="ECO:0000313" key="6">
    <source>
        <dbReference type="Proteomes" id="UP000006854"/>
    </source>
</evidence>
<gene>
    <name evidence="5" type="ordered locus">SVEN_3134</name>
</gene>
<keyword evidence="3" id="KW-0560">Oxidoreductase</keyword>
<dbReference type="PANTHER" id="PTHR22893">
    <property type="entry name" value="NADH OXIDOREDUCTASE-RELATED"/>
    <property type="match status" value="1"/>
</dbReference>
<protein>
    <submittedName>
        <fullName evidence="5">Putative oxidoreductase</fullName>
    </submittedName>
</protein>
<keyword evidence="6" id="KW-1185">Reference proteome</keyword>
<dbReference type="GO" id="GO:0005829">
    <property type="term" value="C:cytosol"/>
    <property type="evidence" value="ECO:0007669"/>
    <property type="project" value="UniProtKB-ARBA"/>
</dbReference>
<proteinExistence type="inferred from homology"/>
<dbReference type="InterPro" id="IPR045247">
    <property type="entry name" value="Oye-like"/>
</dbReference>
<dbReference type="GO" id="GO:0010181">
    <property type="term" value="F:FMN binding"/>
    <property type="evidence" value="ECO:0007669"/>
    <property type="project" value="InterPro"/>
</dbReference>
<dbReference type="SUPFAM" id="SSF51395">
    <property type="entry name" value="FMN-linked oxidoreductases"/>
    <property type="match status" value="1"/>
</dbReference>
<dbReference type="Proteomes" id="UP000006854">
    <property type="component" value="Chromosome"/>
</dbReference>
<evidence type="ECO:0000313" key="5">
    <source>
        <dbReference type="EMBL" id="CCA56420.1"/>
    </source>
</evidence>
<evidence type="ECO:0000256" key="3">
    <source>
        <dbReference type="ARBA" id="ARBA00023002"/>
    </source>
</evidence>
<evidence type="ECO:0000256" key="2">
    <source>
        <dbReference type="ARBA" id="ARBA00005979"/>
    </source>
</evidence>
<dbReference type="PANTHER" id="PTHR22893:SF91">
    <property type="entry name" value="NADPH DEHYDROGENASE 2-RELATED"/>
    <property type="match status" value="1"/>
</dbReference>
<dbReference type="FunFam" id="3.20.20.70:FF:000059">
    <property type="entry name" value="N-ethylmaleimide reductase, FMN-linked"/>
    <property type="match status" value="1"/>
</dbReference>
<comment type="cofactor">
    <cofactor evidence="1">
        <name>FMN</name>
        <dbReference type="ChEBI" id="CHEBI:58210"/>
    </cofactor>
</comment>
<accession>F2R8W0</accession>
<comment type="similarity">
    <text evidence="2">Belongs to the NADH:flavin oxidoreductase/NADH oxidase family.</text>
</comment>
<dbReference type="KEGG" id="sve:SVEN_3134"/>
<evidence type="ECO:0000256" key="1">
    <source>
        <dbReference type="ARBA" id="ARBA00001917"/>
    </source>
</evidence>
<sequence length="379" mass="40146">MRGPAAGLIRRPPTRDTDVNSLMETLFSPLTVGKLDLPNRLVMGPMTRSRVPDGGQVTVLTAEYYAQRASAGLIISEATGISDIGSGYLYSPGLHTAGQVDAWREVTDAVHAAGGRIFAQLVHCGRIGHPSLYADGALPIAPSPIASGEQLYTPEEMLEHPVPREMTAEDIAVTVEDFAAAARNAIEAGFDGVEIHAANGFLLHQFLDDSTNRRTDAYGGSIANRIRLTEEVVAAVTAAIGPERTGIRVSPAVTINGMGETDSPELYTALARSLAATPLAYVHVAEVMTREITRLIRAEWPGVLLLSPHATEASPATPESGAEALREGLADAVVLARAWLANPDLTVRAEAGGPYTEADPATYYGGDHRGYTDYPTLNG</sequence>
<dbReference type="InterPro" id="IPR001155">
    <property type="entry name" value="OxRdtase_FMN_N"/>
</dbReference>
<feature type="domain" description="NADH:flavin oxidoreductase/NADH oxidase N-terminal" evidence="4">
    <location>
        <begin position="26"/>
        <end position="352"/>
    </location>
</feature>
<dbReference type="EMBL" id="FR845719">
    <property type="protein sequence ID" value="CCA56420.1"/>
    <property type="molecule type" value="Genomic_DNA"/>
</dbReference>
<dbReference type="eggNOG" id="COG1902">
    <property type="taxonomic scope" value="Bacteria"/>
</dbReference>
<dbReference type="InterPro" id="IPR013785">
    <property type="entry name" value="Aldolase_TIM"/>
</dbReference>
<dbReference type="PATRIC" id="fig|953739.5.peg.5326"/>
<dbReference type="GO" id="GO:0016628">
    <property type="term" value="F:oxidoreductase activity, acting on the CH-CH group of donors, NAD or NADP as acceptor"/>
    <property type="evidence" value="ECO:0007669"/>
    <property type="project" value="UniProtKB-ARBA"/>
</dbReference>
<dbReference type="Gene3D" id="3.20.20.70">
    <property type="entry name" value="Aldolase class I"/>
    <property type="match status" value="1"/>
</dbReference>
<dbReference type="CDD" id="cd02933">
    <property type="entry name" value="OYE_like_FMN"/>
    <property type="match status" value="1"/>
</dbReference>
<evidence type="ECO:0000259" key="4">
    <source>
        <dbReference type="Pfam" id="PF00724"/>
    </source>
</evidence>
<reference evidence="5 6" key="1">
    <citation type="journal article" date="2011" name="BMC Genomics">
        <title>Genome-wide analysis of the role of GlnR in Streptomyces venezuelae provides new insights into global nitrogen regulation in actinomycetes.</title>
        <authorList>
            <person name="Pullan S.T."/>
            <person name="Bibb M.J."/>
            <person name="Merrick M."/>
        </authorList>
    </citation>
    <scope>NUCLEOTIDE SEQUENCE [LARGE SCALE GENOMIC DNA]</scope>
    <source>
        <strain evidence="5">ATCC 10712</strain>
    </source>
</reference>
<dbReference type="AlphaFoldDB" id="F2R8W0"/>
<organism evidence="5 6">
    <name type="scientific">Streptomyces venezuelae (strain ATCC 10712 / CBS 650.69 / DSM 40230 / JCM 4526 / NBRC 13096 / PD 04745)</name>
    <dbReference type="NCBI Taxonomy" id="953739"/>
    <lineage>
        <taxon>Bacteria</taxon>
        <taxon>Bacillati</taxon>
        <taxon>Actinomycetota</taxon>
        <taxon>Actinomycetes</taxon>
        <taxon>Kitasatosporales</taxon>
        <taxon>Streptomycetaceae</taxon>
        <taxon>Streptomyces</taxon>
    </lineage>
</organism>
<dbReference type="HOGENOM" id="CLU_012153_0_1_11"/>
<name>F2R8W0_STRVP</name>
<dbReference type="Pfam" id="PF00724">
    <property type="entry name" value="Oxidored_FMN"/>
    <property type="match status" value="1"/>
</dbReference>